<name>X0V941_9ZZZZ</name>
<evidence type="ECO:0000313" key="1">
    <source>
        <dbReference type="EMBL" id="GAG14679.1"/>
    </source>
</evidence>
<organism evidence="1">
    <name type="scientific">marine sediment metagenome</name>
    <dbReference type="NCBI Taxonomy" id="412755"/>
    <lineage>
        <taxon>unclassified sequences</taxon>
        <taxon>metagenomes</taxon>
        <taxon>ecological metagenomes</taxon>
    </lineage>
</organism>
<gene>
    <name evidence="1" type="ORF">S01H1_57707</name>
</gene>
<protein>
    <submittedName>
        <fullName evidence="1">Uncharacterized protein</fullName>
    </submittedName>
</protein>
<dbReference type="AlphaFoldDB" id="X0V941"/>
<accession>X0V941</accession>
<proteinExistence type="predicted"/>
<reference evidence="1" key="1">
    <citation type="journal article" date="2014" name="Front. Microbiol.">
        <title>High frequency of phylogenetically diverse reductive dehalogenase-homologous genes in deep subseafloor sedimentary metagenomes.</title>
        <authorList>
            <person name="Kawai M."/>
            <person name="Futagami T."/>
            <person name="Toyoda A."/>
            <person name="Takaki Y."/>
            <person name="Nishi S."/>
            <person name="Hori S."/>
            <person name="Arai W."/>
            <person name="Tsubouchi T."/>
            <person name="Morono Y."/>
            <person name="Uchiyama I."/>
            <person name="Ito T."/>
            <person name="Fujiyama A."/>
            <person name="Inagaki F."/>
            <person name="Takami H."/>
        </authorList>
    </citation>
    <scope>NUCLEOTIDE SEQUENCE</scope>
    <source>
        <strain evidence="1">Expedition CK06-06</strain>
    </source>
</reference>
<comment type="caution">
    <text evidence="1">The sequence shown here is derived from an EMBL/GenBank/DDBJ whole genome shotgun (WGS) entry which is preliminary data.</text>
</comment>
<sequence>MTYPGEDKYLTELAQRNFRQGQREELARHTDVTFKCSVCGLVWAQPVVDAGWRGNRVTCSYCEATK</sequence>
<dbReference type="EMBL" id="BARS01037651">
    <property type="protein sequence ID" value="GAG14679.1"/>
    <property type="molecule type" value="Genomic_DNA"/>
</dbReference>